<dbReference type="Gene3D" id="3.20.20.80">
    <property type="entry name" value="Glycosidases"/>
    <property type="match status" value="1"/>
</dbReference>
<gene>
    <name evidence="2" type="ORF">VN24_23200</name>
</gene>
<dbReference type="InterPro" id="IPR012854">
    <property type="entry name" value="Cu_amine_oxidase-like_N"/>
</dbReference>
<dbReference type="EMBL" id="CP011058">
    <property type="protein sequence ID" value="AJY76936.1"/>
    <property type="molecule type" value="Genomic_DNA"/>
</dbReference>
<evidence type="ECO:0000259" key="1">
    <source>
        <dbReference type="PROSITE" id="PS51910"/>
    </source>
</evidence>
<dbReference type="GO" id="GO:0012505">
    <property type="term" value="C:endomembrane system"/>
    <property type="evidence" value="ECO:0007669"/>
    <property type="project" value="TreeGrafter"/>
</dbReference>
<dbReference type="InterPro" id="IPR036582">
    <property type="entry name" value="Mao_N_sf"/>
</dbReference>
<dbReference type="OrthoDB" id="9769314at2"/>
<reference evidence="3" key="2">
    <citation type="submission" date="2015-03" db="EMBL/GenBank/DDBJ databases">
        <title>Genome sequence of Paenibacillus beijingensis strain DSM 24997T.</title>
        <authorList>
            <person name="Kwak Y."/>
            <person name="Shin J.-H."/>
        </authorList>
    </citation>
    <scope>NUCLEOTIDE SEQUENCE [LARGE SCALE GENOMIC DNA]</scope>
    <source>
        <strain evidence="3">DSM 24997</strain>
    </source>
</reference>
<name>A0A0D5NNT7_9BACL</name>
<dbReference type="Proteomes" id="UP000032633">
    <property type="component" value="Chromosome"/>
</dbReference>
<dbReference type="SUPFAM" id="SSF51445">
    <property type="entry name" value="(Trans)glycosidases"/>
    <property type="match status" value="1"/>
</dbReference>
<dbReference type="SMART" id="SM00636">
    <property type="entry name" value="Glyco_18"/>
    <property type="match status" value="1"/>
</dbReference>
<dbReference type="Gene3D" id="3.30.457.10">
    <property type="entry name" value="Copper amine oxidase-like, N-terminal domain"/>
    <property type="match status" value="1"/>
</dbReference>
<dbReference type="InterPro" id="IPR017853">
    <property type="entry name" value="GH"/>
</dbReference>
<feature type="domain" description="GH18" evidence="1">
    <location>
        <begin position="133"/>
        <end position="419"/>
    </location>
</feature>
<dbReference type="PATRIC" id="fig|1126833.4.peg.5101"/>
<sequence length="419" mass="45461">MKKYWKNTSMLILAGLLTFGGIGEGSASALNQPKPVSILLDDVPLPFDSEPRIEKGVTLVPFRAIAEALGINVTWNAANQTMRALGTDGSGHKIDVELRIGSKTAVVNGRKAALSGPPIFQGGRVLIPLAFFGKQFGAKVSWDGLNRTVVIASPLKKIELLAFYALSSFDQRSLIPQFNEVAFGWSRINDDGVWTTSGKEYKWPQPAGEITPESIVQNTAIGNTSPYLMVYSGDSKRELTKMLSDTSLRNASITSIVNTVQEKGFQGVVIDYEGLGWKEGAEEQKKLLNGYVKLLNDQLPKGVQLSIAVPPPNGAYKGYDYTSLSRIADKLILMAYEYVPDGPEPNDKVDEAVRMMLGLGVPKSKLILGVSVHSETENTITAKIGLAKRYGLKGVAFWRLGLLTAAEQKAISDSVVKLN</sequence>
<dbReference type="InterPro" id="IPR001223">
    <property type="entry name" value="Glyco_hydro18_cat"/>
</dbReference>
<organism evidence="2 3">
    <name type="scientific">Paenibacillus beijingensis</name>
    <dbReference type="NCBI Taxonomy" id="1126833"/>
    <lineage>
        <taxon>Bacteria</taxon>
        <taxon>Bacillati</taxon>
        <taxon>Bacillota</taxon>
        <taxon>Bacilli</taxon>
        <taxon>Bacillales</taxon>
        <taxon>Paenibacillaceae</taxon>
        <taxon>Paenibacillus</taxon>
    </lineage>
</organism>
<dbReference type="GO" id="GO:0070492">
    <property type="term" value="F:oligosaccharide binding"/>
    <property type="evidence" value="ECO:0007669"/>
    <property type="project" value="TreeGrafter"/>
</dbReference>
<accession>A0A0D5NNT7</accession>
<keyword evidence="3" id="KW-1185">Reference proteome</keyword>
<dbReference type="PROSITE" id="PS51910">
    <property type="entry name" value="GH18_2"/>
    <property type="match status" value="1"/>
</dbReference>
<dbReference type="AlphaFoldDB" id="A0A0D5NNT7"/>
<reference evidence="2 3" key="1">
    <citation type="journal article" date="2015" name="J. Biotechnol.">
        <title>Complete genome sequence of Paenibacillus beijingensis 7188(T) (=DSM 24997(T)), a novel rhizobacterium from jujube garden soil.</title>
        <authorList>
            <person name="Kwak Y."/>
            <person name="Shin J.H."/>
        </authorList>
    </citation>
    <scope>NUCLEOTIDE SEQUENCE [LARGE SCALE GENOMIC DNA]</scope>
    <source>
        <strain evidence="2 3">DSM 24997</strain>
    </source>
</reference>
<dbReference type="STRING" id="1126833.VN24_23200"/>
<protein>
    <recommendedName>
        <fullName evidence="1">GH18 domain-containing protein</fullName>
    </recommendedName>
</protein>
<dbReference type="Pfam" id="PF07833">
    <property type="entry name" value="Cu_amine_oxidN1"/>
    <property type="match status" value="1"/>
</dbReference>
<dbReference type="Pfam" id="PF00704">
    <property type="entry name" value="Glyco_hydro_18"/>
    <property type="match status" value="1"/>
</dbReference>
<evidence type="ECO:0000313" key="3">
    <source>
        <dbReference type="Proteomes" id="UP000032633"/>
    </source>
</evidence>
<dbReference type="PANTHER" id="PTHR46066">
    <property type="entry name" value="CHITINASE DOMAIN-CONTAINING PROTEIN 1 FAMILY MEMBER"/>
    <property type="match status" value="1"/>
</dbReference>
<dbReference type="PANTHER" id="PTHR46066:SF2">
    <property type="entry name" value="CHITINASE DOMAIN-CONTAINING PROTEIN 1"/>
    <property type="match status" value="1"/>
</dbReference>
<dbReference type="InterPro" id="IPR011583">
    <property type="entry name" value="Chitinase_II/V-like_cat"/>
</dbReference>
<dbReference type="HOGENOM" id="CLU_047970_0_0_9"/>
<dbReference type="GO" id="GO:0005975">
    <property type="term" value="P:carbohydrate metabolic process"/>
    <property type="evidence" value="ECO:0007669"/>
    <property type="project" value="InterPro"/>
</dbReference>
<dbReference type="RefSeq" id="WP_045672361.1">
    <property type="nucleotide sequence ID" value="NZ_CP011058.1"/>
</dbReference>
<dbReference type="SUPFAM" id="SSF55383">
    <property type="entry name" value="Copper amine oxidase, domain N"/>
    <property type="match status" value="1"/>
</dbReference>
<dbReference type="KEGG" id="pbj:VN24_23200"/>
<dbReference type="GO" id="GO:0008061">
    <property type="term" value="F:chitin binding"/>
    <property type="evidence" value="ECO:0007669"/>
    <property type="project" value="InterPro"/>
</dbReference>
<evidence type="ECO:0000313" key="2">
    <source>
        <dbReference type="EMBL" id="AJY76936.1"/>
    </source>
</evidence>
<proteinExistence type="predicted"/>